<keyword evidence="9" id="KW-0121">Carboxypeptidase</keyword>
<evidence type="ECO:0000313" key="9">
    <source>
        <dbReference type="EMBL" id="SNT42724.1"/>
    </source>
</evidence>
<keyword evidence="5" id="KW-0472">Membrane</keyword>
<evidence type="ECO:0000256" key="4">
    <source>
        <dbReference type="ARBA" id="ARBA00022692"/>
    </source>
</evidence>
<dbReference type="GO" id="GO:0044718">
    <property type="term" value="P:siderophore transmembrane transport"/>
    <property type="evidence" value="ECO:0007669"/>
    <property type="project" value="TreeGrafter"/>
</dbReference>
<keyword evidence="3" id="KW-1134">Transmembrane beta strand</keyword>
<evidence type="ECO:0000313" key="10">
    <source>
        <dbReference type="Proteomes" id="UP000198356"/>
    </source>
</evidence>
<dbReference type="Gene3D" id="2.40.170.20">
    <property type="entry name" value="TonB-dependent receptor, beta-barrel domain"/>
    <property type="match status" value="1"/>
</dbReference>
<sequence>MQFAEKAFTTTSGPLRRFFSPPLLRSIVLASMLPGTAMLAQLAGKGAISGIVDDPTGAAIPNAKVTVTNTATGVSVTSITTAAGDYNFSTLDPGGYTIKVEAPGFETQQQQNVNVNALETTNYSPKLTLGSSSETVNISTAPPQLQTADATLGGTLEAEMYSALPVEMGAFGSQDQRRATDFAYLLPGVQGNQTSGGTTTNSGIVNGVGSRGGATAIYVNGVPFTNVSGEGDPRFVWSAISVDAVGQFQVQTSGYSAMYEGEGVQNYNVKQGGKGYHGSVYEFFRNTALDSWGFVKSNNPYTGLPQKPVEHQNEFGLTIGGPLLPFGSLREKLFYFGNYTGFRSTSTHPTIQSYPSVAEQQGNFQGIANIYDPNTETACTAFYGYECRYQFGYTHGTSPTGAGSAQVPTGAPINVIPNSEMSKVALALQSLLPNSQLINANPTNNFIAPNVKGLNNYSTTHRIDYIASGKDVLTIIGGYGRQVSSSPVGSTSTTNNQGPEPYNYGQAYAPKTYVGIIQETHVFKPNLLNQFNYGFGRYASLDFNVNQTPKYAATTFGYNGAPAGEASGAFPNVTFSGVDAPTSFAGYTAVIGIANSFELLDNLQWTLGKHSLTFGGMISWLEYSDTPAVGGSTVVTISNAVTETAGIQSNGSLISSTGVGYASFLLGQPDNVSFTQYAVATTNARFRPMSPYVQDTWKVNNKLTLDLGLRYDFYPTYREAHDVMSYFDPNLLNPVTGTNGALNFAGSGAGTCNCHTPVSNYFKNIGPRIGLAYQVDPKTVFHASYGVIYSHGNGVAGSAASSQGTKTLGFSASPNFQANTATYLTSAPLDAGVPAYIPSAGRASGAQYGTGYTTTAGYTGSPSTAYYGDPYYGSRAPQFINYAAGFQHQWTSTFTSSISYVGSQGHFLATDGSNPRGYWADQLDPKYLGLGSCLSTAVSKLATTTNGAGANCATALQQAGASVPAWFNTGQQLNVALKPFPQYAVNDNYNQVGNAHYNALQLVANLRVTHGITIMSSYTWGRGIDDTGTFRSGYAIPAAYSNTGRSYKADAIERTVSSVNQPHHFVFTGVEHLPFGAGHFGGEHAWTRAILGGFEFSQIVQIYSGSPLALTATSCQTNPAQSTCEPTLNPAFTGSARLTKHWSGFGPNIVASTGSATVAPSGPFIAPALANTVYMPAYTFGNAPRTAPYGLTGPGYFGMDISLRRSFPLHINDKTKFDIQADLYNVTNFVQFGNINLSVGNASFGVPSTQANNPRQAQFSGRIEF</sequence>
<keyword evidence="9" id="KW-0378">Hydrolase</keyword>
<dbReference type="GO" id="GO:0015344">
    <property type="term" value="F:siderophore uptake transmembrane transporter activity"/>
    <property type="evidence" value="ECO:0007669"/>
    <property type="project" value="TreeGrafter"/>
</dbReference>
<dbReference type="InterPro" id="IPR036942">
    <property type="entry name" value="Beta-barrel_TonB_sf"/>
</dbReference>
<feature type="domain" description="TonB-dependent transporter Oar-like beta-barrel" evidence="8">
    <location>
        <begin position="269"/>
        <end position="1258"/>
    </location>
</feature>
<dbReference type="InterPro" id="IPR008969">
    <property type="entry name" value="CarboxyPept-like_regulatory"/>
</dbReference>
<evidence type="ECO:0000259" key="7">
    <source>
        <dbReference type="Pfam" id="PF07715"/>
    </source>
</evidence>
<accession>A0A239MKQ7</accession>
<reference evidence="9 10" key="1">
    <citation type="submission" date="2017-06" db="EMBL/GenBank/DDBJ databases">
        <authorList>
            <person name="Kim H.J."/>
            <person name="Triplett B.A."/>
        </authorList>
    </citation>
    <scope>NUCLEOTIDE SEQUENCE [LARGE SCALE GENOMIC DNA]</scope>
    <source>
        <strain evidence="9 10">DSM 18704</strain>
    </source>
</reference>
<protein>
    <submittedName>
        <fullName evidence="9">Carboxypeptidase regulatory-like domain-containing protein</fullName>
    </submittedName>
</protein>
<dbReference type="SUPFAM" id="SSF49464">
    <property type="entry name" value="Carboxypeptidase regulatory domain-like"/>
    <property type="match status" value="1"/>
</dbReference>
<evidence type="ECO:0000256" key="3">
    <source>
        <dbReference type="ARBA" id="ARBA00022452"/>
    </source>
</evidence>
<dbReference type="AlphaFoldDB" id="A0A239MKQ7"/>
<dbReference type="OrthoDB" id="97893at2"/>
<dbReference type="InterPro" id="IPR012910">
    <property type="entry name" value="Plug_dom"/>
</dbReference>
<evidence type="ECO:0000259" key="8">
    <source>
        <dbReference type="Pfam" id="PF25183"/>
    </source>
</evidence>
<dbReference type="InterPro" id="IPR037066">
    <property type="entry name" value="Plug_dom_sf"/>
</dbReference>
<dbReference type="InterPro" id="IPR039426">
    <property type="entry name" value="TonB-dep_rcpt-like"/>
</dbReference>
<keyword evidence="10" id="KW-1185">Reference proteome</keyword>
<dbReference type="GO" id="GO:0009279">
    <property type="term" value="C:cell outer membrane"/>
    <property type="evidence" value="ECO:0007669"/>
    <property type="project" value="UniProtKB-SubCell"/>
</dbReference>
<proteinExistence type="predicted"/>
<keyword evidence="9" id="KW-0645">Protease</keyword>
<dbReference type="Proteomes" id="UP000198356">
    <property type="component" value="Unassembled WGS sequence"/>
</dbReference>
<dbReference type="SUPFAM" id="SSF56935">
    <property type="entry name" value="Porins"/>
    <property type="match status" value="1"/>
</dbReference>
<dbReference type="Gene3D" id="2.60.40.1120">
    <property type="entry name" value="Carboxypeptidase-like, regulatory domain"/>
    <property type="match status" value="1"/>
</dbReference>
<dbReference type="InterPro" id="IPR057601">
    <property type="entry name" value="Oar-like_b-barrel"/>
</dbReference>
<comment type="subcellular location">
    <subcellularLocation>
        <location evidence="1">Cell outer membrane</location>
        <topology evidence="1">Multi-pass membrane protein</topology>
    </subcellularLocation>
</comment>
<evidence type="ECO:0000256" key="1">
    <source>
        <dbReference type="ARBA" id="ARBA00004571"/>
    </source>
</evidence>
<evidence type="ECO:0000256" key="5">
    <source>
        <dbReference type="ARBA" id="ARBA00023136"/>
    </source>
</evidence>
<dbReference type="PANTHER" id="PTHR30069">
    <property type="entry name" value="TONB-DEPENDENT OUTER MEMBRANE RECEPTOR"/>
    <property type="match status" value="1"/>
</dbReference>
<dbReference type="Pfam" id="PF07715">
    <property type="entry name" value="Plug"/>
    <property type="match status" value="1"/>
</dbReference>
<keyword evidence="2" id="KW-0813">Transport</keyword>
<dbReference type="EMBL" id="FZOU01000014">
    <property type="protein sequence ID" value="SNT42724.1"/>
    <property type="molecule type" value="Genomic_DNA"/>
</dbReference>
<dbReference type="PANTHER" id="PTHR30069:SF46">
    <property type="entry name" value="OAR PROTEIN"/>
    <property type="match status" value="1"/>
</dbReference>
<keyword evidence="6" id="KW-0998">Cell outer membrane</keyword>
<feature type="domain" description="TonB-dependent receptor plug" evidence="7">
    <location>
        <begin position="176"/>
        <end position="262"/>
    </location>
</feature>
<dbReference type="GO" id="GO:0004180">
    <property type="term" value="F:carboxypeptidase activity"/>
    <property type="evidence" value="ECO:0007669"/>
    <property type="project" value="UniProtKB-KW"/>
</dbReference>
<evidence type="ECO:0000256" key="2">
    <source>
        <dbReference type="ARBA" id="ARBA00022448"/>
    </source>
</evidence>
<dbReference type="Pfam" id="PF25183">
    <property type="entry name" value="OMP_b-brl_4"/>
    <property type="match status" value="1"/>
</dbReference>
<dbReference type="Gene3D" id="2.170.130.10">
    <property type="entry name" value="TonB-dependent receptor, plug domain"/>
    <property type="match status" value="1"/>
</dbReference>
<dbReference type="Pfam" id="PF13620">
    <property type="entry name" value="CarboxypepD_reg"/>
    <property type="match status" value="1"/>
</dbReference>
<name>A0A239MKQ7_9BACT</name>
<organism evidence="9 10">
    <name type="scientific">Granulicella rosea</name>
    <dbReference type="NCBI Taxonomy" id="474952"/>
    <lineage>
        <taxon>Bacteria</taxon>
        <taxon>Pseudomonadati</taxon>
        <taxon>Acidobacteriota</taxon>
        <taxon>Terriglobia</taxon>
        <taxon>Terriglobales</taxon>
        <taxon>Acidobacteriaceae</taxon>
        <taxon>Granulicella</taxon>
    </lineage>
</organism>
<keyword evidence="4" id="KW-0812">Transmembrane</keyword>
<evidence type="ECO:0000256" key="6">
    <source>
        <dbReference type="ARBA" id="ARBA00023237"/>
    </source>
</evidence>
<gene>
    <name evidence="9" type="ORF">SAMN05421770_11420</name>
</gene>